<dbReference type="Proteomes" id="UP000219412">
    <property type="component" value="Unassembled WGS sequence"/>
</dbReference>
<keyword evidence="1" id="KW-0749">Sporulation</keyword>
<dbReference type="EMBL" id="OBQF01000002">
    <property type="protein sequence ID" value="SOC40783.1"/>
    <property type="molecule type" value="Genomic_DNA"/>
</dbReference>
<keyword evidence="5" id="KW-1185">Reference proteome</keyword>
<organism evidence="4 5">
    <name type="scientific">Salinicoccus kekensis</name>
    <dbReference type="NCBI Taxonomy" id="714307"/>
    <lineage>
        <taxon>Bacteria</taxon>
        <taxon>Bacillati</taxon>
        <taxon>Bacillota</taxon>
        <taxon>Bacilli</taxon>
        <taxon>Bacillales</taxon>
        <taxon>Staphylococcaceae</taxon>
        <taxon>Salinicoccus</taxon>
    </lineage>
</organism>
<comment type="similarity">
    <text evidence="3">Belongs to the CotF family.</text>
</comment>
<comment type="subcellular location">
    <subcellularLocation>
        <location evidence="2">Spore coat</location>
    </subcellularLocation>
</comment>
<protein>
    <submittedName>
        <fullName evidence="4">Similar to spore coat protein</fullName>
    </submittedName>
</protein>
<keyword evidence="4" id="KW-0946">Virion</keyword>
<name>A0A285UG96_9STAP</name>
<keyword evidence="4" id="KW-0167">Capsid protein</keyword>
<proteinExistence type="inferred from homology"/>
<evidence type="ECO:0000313" key="5">
    <source>
        <dbReference type="Proteomes" id="UP000219412"/>
    </source>
</evidence>
<dbReference type="InterPro" id="IPR012851">
    <property type="entry name" value="Spore_coat_CotF-like"/>
</dbReference>
<evidence type="ECO:0000313" key="4">
    <source>
        <dbReference type="EMBL" id="SOC40783.1"/>
    </source>
</evidence>
<dbReference type="Gene3D" id="1.20.1260.10">
    <property type="match status" value="1"/>
</dbReference>
<accession>A0A285UG96</accession>
<dbReference type="OrthoDB" id="1930261at2"/>
<evidence type="ECO:0000256" key="1">
    <source>
        <dbReference type="ARBA" id="ARBA00022969"/>
    </source>
</evidence>
<dbReference type="RefSeq" id="WP_097039972.1">
    <property type="nucleotide sequence ID" value="NZ_OBQF01000002.1"/>
</dbReference>
<evidence type="ECO:0000256" key="2">
    <source>
        <dbReference type="ARBA" id="ARBA00024325"/>
    </source>
</evidence>
<reference evidence="5" key="1">
    <citation type="submission" date="2017-08" db="EMBL/GenBank/DDBJ databases">
        <authorList>
            <person name="Varghese N."/>
            <person name="Submissions S."/>
        </authorList>
    </citation>
    <scope>NUCLEOTIDE SEQUENCE [LARGE SCALE GENOMIC DNA]</scope>
    <source>
        <strain evidence="5">DSM 23173</strain>
    </source>
</reference>
<dbReference type="Pfam" id="PF07875">
    <property type="entry name" value="Coat_F"/>
    <property type="match status" value="1"/>
</dbReference>
<dbReference type="AlphaFoldDB" id="A0A285UG96"/>
<gene>
    <name evidence="4" type="ORF">SAMN05878391_1122</name>
</gene>
<dbReference type="PANTHER" id="PTHR39183:SF1">
    <property type="entry name" value="SPORE COAT PROTEIN F-LIKE PROTEIN YHCQ"/>
    <property type="match status" value="1"/>
</dbReference>
<dbReference type="InterPro" id="IPR012347">
    <property type="entry name" value="Ferritin-like"/>
</dbReference>
<dbReference type="PANTHER" id="PTHR39183">
    <property type="entry name" value="SPORE COAT PROTEIN F-LIKE PROTEIN YHCQ"/>
    <property type="match status" value="1"/>
</dbReference>
<evidence type="ECO:0000256" key="3">
    <source>
        <dbReference type="ARBA" id="ARBA00024344"/>
    </source>
</evidence>
<sequence length="99" mass="11332">MDLIKELDKSGENKDQIIATELLVTAKAAVRTYAVALTETASPEVRDVLKRQLKQAIDQHGRIADYMMENNMYYAHNIDKQLELDKKKVKTAKKLVKDK</sequence>
<dbReference type="GO" id="GO:0030435">
    <property type="term" value="P:sporulation resulting in formation of a cellular spore"/>
    <property type="evidence" value="ECO:0007669"/>
    <property type="project" value="UniProtKB-KW"/>
</dbReference>